<dbReference type="PANTHER" id="PTHR32332:SF20">
    <property type="entry name" value="2-NITROPROPANE DIOXYGENASE-LIKE PROTEIN"/>
    <property type="match status" value="1"/>
</dbReference>
<dbReference type="Gene3D" id="3.20.20.70">
    <property type="entry name" value="Aldolase class I"/>
    <property type="match status" value="1"/>
</dbReference>
<dbReference type="NCBIfam" id="TIGR03151">
    <property type="entry name" value="enACPred_II"/>
    <property type="match status" value="1"/>
</dbReference>
<dbReference type="Proteomes" id="UP001205919">
    <property type="component" value="Unassembled WGS sequence"/>
</dbReference>
<proteinExistence type="predicted"/>
<evidence type="ECO:0000256" key="2">
    <source>
        <dbReference type="ARBA" id="ARBA00022643"/>
    </source>
</evidence>
<gene>
    <name evidence="4" type="primary">fabK</name>
    <name evidence="4" type="ORF">NE630_04115</name>
</gene>
<dbReference type="SUPFAM" id="SSF51412">
    <property type="entry name" value="Inosine monophosphate dehydrogenase (IMPDH)"/>
    <property type="match status" value="1"/>
</dbReference>
<dbReference type="RefSeq" id="WP_008711258.1">
    <property type="nucleotide sequence ID" value="NZ_CABKQM010000007.1"/>
</dbReference>
<keyword evidence="2" id="KW-0288">FMN</keyword>
<dbReference type="CDD" id="cd04730">
    <property type="entry name" value="NPD_like"/>
    <property type="match status" value="1"/>
</dbReference>
<reference evidence="4 5" key="1">
    <citation type="submission" date="2022-06" db="EMBL/GenBank/DDBJ databases">
        <title>Isolation of gut microbiota from human fecal samples.</title>
        <authorList>
            <person name="Pamer E.G."/>
            <person name="Barat B."/>
            <person name="Waligurski E."/>
            <person name="Medina S."/>
            <person name="Paddock L."/>
            <person name="Mostad J."/>
        </authorList>
    </citation>
    <scope>NUCLEOTIDE SEQUENCE [LARGE SCALE GENOMIC DNA]</scope>
    <source>
        <strain evidence="4 5">DFI.9.90</strain>
    </source>
</reference>
<organism evidence="4 5">
    <name type="scientific">Cloacibacillus evryensis</name>
    <dbReference type="NCBI Taxonomy" id="508460"/>
    <lineage>
        <taxon>Bacteria</taxon>
        <taxon>Thermotogati</taxon>
        <taxon>Synergistota</taxon>
        <taxon>Synergistia</taxon>
        <taxon>Synergistales</taxon>
        <taxon>Synergistaceae</taxon>
        <taxon>Cloacibacillus</taxon>
    </lineage>
</organism>
<dbReference type="EMBL" id="JANFYT010000006">
    <property type="protein sequence ID" value="MCQ4813610.1"/>
    <property type="molecule type" value="Genomic_DNA"/>
</dbReference>
<keyword evidence="5" id="KW-1185">Reference proteome</keyword>
<dbReference type="InterPro" id="IPR017569">
    <property type="entry name" value="Enoyl_ACP_red-II_put"/>
</dbReference>
<sequence>MFENNPVTKLLKIKYPIIQGGMAWVADADLAAAVSNGGGLGIIAAANMPPELLERQIIKIRTLTDKPFGLNIMLMSPTADDALELAARHNVPVVTTGAGLPGKVLEKLKPLGTTVIPVVASVSHAERIAKQGADAVIAEGTEAGGHIGEITTMNLVPQIVDAVDIPVIAAGGIADGRGAAAAFVLGASGVQVGTRFVCAEECNVHINYKQKIVKANDRATAVTGRSLGHPVRAIKNKFIKQYEELEKRGAPAEELEALGAGKLRLAVVEGDTEMGSLMSGQSAGLVRAIEPAAVIIESIVSQMNNIFSEMTRYSR</sequence>
<accession>A0AAW5K3A4</accession>
<evidence type="ECO:0000256" key="1">
    <source>
        <dbReference type="ARBA" id="ARBA00022630"/>
    </source>
</evidence>
<dbReference type="InterPro" id="IPR013785">
    <property type="entry name" value="Aldolase_TIM"/>
</dbReference>
<dbReference type="GeneID" id="95755920"/>
<evidence type="ECO:0000313" key="4">
    <source>
        <dbReference type="EMBL" id="MCQ4813610.1"/>
    </source>
</evidence>
<protein>
    <submittedName>
        <fullName evidence="4">Enoyl-[acyl-carrier-protein] reductase FabK</fullName>
    </submittedName>
</protein>
<evidence type="ECO:0000256" key="3">
    <source>
        <dbReference type="ARBA" id="ARBA00023002"/>
    </source>
</evidence>
<comment type="caution">
    <text evidence="4">The sequence shown here is derived from an EMBL/GenBank/DDBJ whole genome shotgun (WGS) entry which is preliminary data.</text>
</comment>
<dbReference type="PANTHER" id="PTHR32332">
    <property type="entry name" value="2-NITROPROPANE DIOXYGENASE"/>
    <property type="match status" value="1"/>
</dbReference>
<evidence type="ECO:0000313" key="5">
    <source>
        <dbReference type="Proteomes" id="UP001205919"/>
    </source>
</evidence>
<keyword evidence="1" id="KW-0285">Flavoprotein</keyword>
<dbReference type="InterPro" id="IPR004136">
    <property type="entry name" value="NMO"/>
</dbReference>
<dbReference type="AlphaFoldDB" id="A0AAW5K3A4"/>
<name>A0AAW5K3A4_9BACT</name>
<dbReference type="GO" id="GO:0018580">
    <property type="term" value="F:nitronate monooxygenase activity"/>
    <property type="evidence" value="ECO:0007669"/>
    <property type="project" value="InterPro"/>
</dbReference>
<keyword evidence="3" id="KW-0560">Oxidoreductase</keyword>
<dbReference type="Pfam" id="PF03060">
    <property type="entry name" value="NMO"/>
    <property type="match status" value="1"/>
</dbReference>